<reference evidence="1 2" key="1">
    <citation type="submission" date="2020-04" db="EMBL/GenBank/DDBJ databases">
        <authorList>
            <person name="De Canck E."/>
        </authorList>
    </citation>
    <scope>NUCLEOTIDE SEQUENCE [LARGE SCALE GENOMIC DNA]</scope>
    <source>
        <strain evidence="1 2">LMG 22037</strain>
    </source>
</reference>
<accession>A0A6J5CER4</accession>
<proteinExistence type="predicted"/>
<evidence type="ECO:0000313" key="1">
    <source>
        <dbReference type="EMBL" id="CAB3735356.1"/>
    </source>
</evidence>
<dbReference type="Proteomes" id="UP000494249">
    <property type="component" value="Unassembled WGS sequence"/>
</dbReference>
<gene>
    <name evidence="1" type="ORF">LMG22037_05958</name>
</gene>
<protein>
    <submittedName>
        <fullName evidence="1">Uncharacterized protein</fullName>
    </submittedName>
</protein>
<dbReference type="AlphaFoldDB" id="A0A6J5CER4"/>
<dbReference type="EMBL" id="CADIKB010000050">
    <property type="protein sequence ID" value="CAB3735356.1"/>
    <property type="molecule type" value="Genomic_DNA"/>
</dbReference>
<organism evidence="1 2">
    <name type="scientific">Paraburkholderia phenoliruptrix</name>
    <dbReference type="NCBI Taxonomy" id="252970"/>
    <lineage>
        <taxon>Bacteria</taxon>
        <taxon>Pseudomonadati</taxon>
        <taxon>Pseudomonadota</taxon>
        <taxon>Betaproteobacteria</taxon>
        <taxon>Burkholderiales</taxon>
        <taxon>Burkholderiaceae</taxon>
        <taxon>Paraburkholderia</taxon>
    </lineage>
</organism>
<sequence length="120" mass="13314">MSGPDDRYLWIDDVPEREARAKLGGDFAYAIALGRAYCMRCVREARLADDIERYAAYQTAVRVALLIEWINGHYPPEPTLFNGDGTLTVATTVVDAGGRTFIEHDVIPATLHAARDLLGY</sequence>
<evidence type="ECO:0000313" key="2">
    <source>
        <dbReference type="Proteomes" id="UP000494249"/>
    </source>
</evidence>
<name>A0A6J5CER4_9BURK</name>